<proteinExistence type="predicted"/>
<accession>A0A6L2JLG8</accession>
<protein>
    <submittedName>
        <fullName evidence="2">Uncharacterized protein</fullName>
    </submittedName>
</protein>
<evidence type="ECO:0000313" key="2">
    <source>
        <dbReference type="EMBL" id="GEU37499.1"/>
    </source>
</evidence>
<organism evidence="2">
    <name type="scientific">Tanacetum cinerariifolium</name>
    <name type="common">Dalmatian daisy</name>
    <name type="synonym">Chrysanthemum cinerariifolium</name>
    <dbReference type="NCBI Taxonomy" id="118510"/>
    <lineage>
        <taxon>Eukaryota</taxon>
        <taxon>Viridiplantae</taxon>
        <taxon>Streptophyta</taxon>
        <taxon>Embryophyta</taxon>
        <taxon>Tracheophyta</taxon>
        <taxon>Spermatophyta</taxon>
        <taxon>Magnoliopsida</taxon>
        <taxon>eudicotyledons</taxon>
        <taxon>Gunneridae</taxon>
        <taxon>Pentapetalae</taxon>
        <taxon>asterids</taxon>
        <taxon>campanulids</taxon>
        <taxon>Asterales</taxon>
        <taxon>Asteraceae</taxon>
        <taxon>Asteroideae</taxon>
        <taxon>Anthemideae</taxon>
        <taxon>Anthemidinae</taxon>
        <taxon>Tanacetum</taxon>
    </lineage>
</organism>
<sequence>MADMTVPTGQAPTIAPPVRTNDQIMPRIRWVQTGYLKFSAKGTKREVFGMPIPGSLITANILQYLIHLSMCKDIPTKMIKMFLLDENLRQHNPDNREVLHPGQILFKIWSVTSFGTVISFTYAFSASPSDKKLESHDTLEERNDLPQPG</sequence>
<dbReference type="EMBL" id="BKCJ010000936">
    <property type="protein sequence ID" value="GEU37499.1"/>
    <property type="molecule type" value="Genomic_DNA"/>
</dbReference>
<gene>
    <name evidence="2" type="ORF">Tci_009477</name>
</gene>
<evidence type="ECO:0000256" key="1">
    <source>
        <dbReference type="SAM" id="MobiDB-lite"/>
    </source>
</evidence>
<name>A0A6L2JLG8_TANCI</name>
<reference evidence="2" key="1">
    <citation type="journal article" date="2019" name="Sci. Rep.">
        <title>Draft genome of Tanacetum cinerariifolium, the natural source of mosquito coil.</title>
        <authorList>
            <person name="Yamashiro T."/>
            <person name="Shiraishi A."/>
            <person name="Satake H."/>
            <person name="Nakayama K."/>
        </authorList>
    </citation>
    <scope>NUCLEOTIDE SEQUENCE</scope>
</reference>
<feature type="region of interest" description="Disordered" evidence="1">
    <location>
        <begin position="129"/>
        <end position="149"/>
    </location>
</feature>
<comment type="caution">
    <text evidence="2">The sequence shown here is derived from an EMBL/GenBank/DDBJ whole genome shotgun (WGS) entry which is preliminary data.</text>
</comment>
<dbReference type="AlphaFoldDB" id="A0A6L2JLG8"/>